<gene>
    <name evidence="1" type="ORF">LOKVESSMR4R_02548</name>
</gene>
<organism evidence="1 2">
    <name type="scientific">Yoonia vestfoldensis</name>
    <dbReference type="NCBI Taxonomy" id="245188"/>
    <lineage>
        <taxon>Bacteria</taxon>
        <taxon>Pseudomonadati</taxon>
        <taxon>Pseudomonadota</taxon>
        <taxon>Alphaproteobacteria</taxon>
        <taxon>Rhodobacterales</taxon>
        <taxon>Paracoccaceae</taxon>
        <taxon>Yoonia</taxon>
    </lineage>
</organism>
<dbReference type="Proteomes" id="UP000195273">
    <property type="component" value="Chromosome"/>
</dbReference>
<sequence length="43" mass="4582">MRMGAGGMASVRIGVRDVGEINAPARSFLWVQFFDGQGVRQGG</sequence>
<protein>
    <submittedName>
        <fullName evidence="1">Uncharacterized protein</fullName>
    </submittedName>
</protein>
<dbReference type="AlphaFoldDB" id="A0A1Y0EEE3"/>
<dbReference type="KEGG" id="lvs:LOKVESSMR4R_02548"/>
<evidence type="ECO:0000313" key="1">
    <source>
        <dbReference type="EMBL" id="ARU01850.1"/>
    </source>
</evidence>
<accession>A0A1Y0EEE3</accession>
<evidence type="ECO:0000313" key="2">
    <source>
        <dbReference type="Proteomes" id="UP000195273"/>
    </source>
</evidence>
<reference evidence="1 2" key="1">
    <citation type="submission" date="2017-05" db="EMBL/GenBank/DDBJ databases">
        <title>Genome Sequence of Loktanella vestfoldensis Strain SMR4r Isolated from a Culture of the Diatom Skeletonema marinoi.</title>
        <authorList>
            <person name="Topel M."/>
            <person name="Pinder M.I.M."/>
            <person name="Johansson O.N."/>
            <person name="Kourtchenko O."/>
            <person name="Godhe A."/>
            <person name="Clarke A.K."/>
        </authorList>
    </citation>
    <scope>NUCLEOTIDE SEQUENCE [LARGE SCALE GENOMIC DNA]</scope>
    <source>
        <strain evidence="1 2">SMR4r</strain>
    </source>
</reference>
<keyword evidence="2" id="KW-1185">Reference proteome</keyword>
<name>A0A1Y0EEE3_9RHOB</name>
<proteinExistence type="predicted"/>
<dbReference type="EMBL" id="CP021431">
    <property type="protein sequence ID" value="ARU01850.1"/>
    <property type="molecule type" value="Genomic_DNA"/>
</dbReference>